<dbReference type="GO" id="GO:0004066">
    <property type="term" value="F:asparagine synthase (glutamine-hydrolyzing) activity"/>
    <property type="evidence" value="ECO:0007669"/>
    <property type="project" value="InterPro"/>
</dbReference>
<dbReference type="Pfam" id="PF00733">
    <property type="entry name" value="Asn_synthase"/>
    <property type="match status" value="1"/>
</dbReference>
<evidence type="ECO:0000256" key="1">
    <source>
        <dbReference type="SAM" id="MobiDB-lite"/>
    </source>
</evidence>
<protein>
    <submittedName>
        <fullName evidence="4">Asparagine synthase</fullName>
    </submittedName>
</protein>
<dbReference type="GO" id="GO:0006529">
    <property type="term" value="P:asparagine biosynthetic process"/>
    <property type="evidence" value="ECO:0007669"/>
    <property type="project" value="InterPro"/>
</dbReference>
<dbReference type="EMBL" id="AOIB01000005">
    <property type="protein sequence ID" value="ELY61449.1"/>
    <property type="molecule type" value="Genomic_DNA"/>
</dbReference>
<dbReference type="InterPro" id="IPR051786">
    <property type="entry name" value="ASN_synthetase/amidase"/>
</dbReference>
<dbReference type="PANTHER" id="PTHR43284:SF1">
    <property type="entry name" value="ASPARAGINE SYNTHETASE"/>
    <property type="match status" value="1"/>
</dbReference>
<dbReference type="Gene3D" id="3.40.50.620">
    <property type="entry name" value="HUPs"/>
    <property type="match status" value="1"/>
</dbReference>
<dbReference type="InterPro" id="IPR029055">
    <property type="entry name" value="Ntn_hydrolases_N"/>
</dbReference>
<feature type="domain" description="Asparagine synthetase" evidence="2">
    <location>
        <begin position="211"/>
        <end position="476"/>
    </location>
</feature>
<dbReference type="STRING" id="1227497.C491_01287"/>
<dbReference type="PANTHER" id="PTHR43284">
    <property type="entry name" value="ASPARAGINE SYNTHETASE (GLUTAMINE-HYDROLYZING)"/>
    <property type="match status" value="1"/>
</dbReference>
<evidence type="ECO:0000313" key="5">
    <source>
        <dbReference type="Proteomes" id="UP000011688"/>
    </source>
</evidence>
<dbReference type="SUPFAM" id="SSF56235">
    <property type="entry name" value="N-terminal nucleophile aminohydrolases (Ntn hydrolases)"/>
    <property type="match status" value="1"/>
</dbReference>
<dbReference type="AlphaFoldDB" id="L9XI82"/>
<comment type="caution">
    <text evidence="4">The sequence shown here is derived from an EMBL/GenBank/DDBJ whole genome shotgun (WGS) entry which is preliminary data.</text>
</comment>
<evidence type="ECO:0000259" key="3">
    <source>
        <dbReference type="Pfam" id="PF13537"/>
    </source>
</evidence>
<feature type="domain" description="Glutamine amidotransferase type-2" evidence="3">
    <location>
        <begin position="32"/>
        <end position="134"/>
    </location>
</feature>
<organism evidence="4 5">
    <name type="scientific">Natronococcus amylolyticus DSM 10524</name>
    <dbReference type="NCBI Taxonomy" id="1227497"/>
    <lineage>
        <taxon>Archaea</taxon>
        <taxon>Methanobacteriati</taxon>
        <taxon>Methanobacteriota</taxon>
        <taxon>Stenosarchaea group</taxon>
        <taxon>Halobacteria</taxon>
        <taxon>Halobacteriales</taxon>
        <taxon>Natrialbaceae</taxon>
        <taxon>Natronococcus</taxon>
    </lineage>
</organism>
<dbReference type="InterPro" id="IPR001962">
    <property type="entry name" value="Asn_synthase"/>
</dbReference>
<dbReference type="SUPFAM" id="SSF52402">
    <property type="entry name" value="Adenine nucleotide alpha hydrolases-like"/>
    <property type="match status" value="1"/>
</dbReference>
<feature type="region of interest" description="Disordered" evidence="1">
    <location>
        <begin position="580"/>
        <end position="609"/>
    </location>
</feature>
<gene>
    <name evidence="4" type="ORF">C491_01287</name>
</gene>
<proteinExistence type="predicted"/>
<dbReference type="Pfam" id="PF13537">
    <property type="entry name" value="GATase_7"/>
    <property type="match status" value="1"/>
</dbReference>
<dbReference type="Proteomes" id="UP000011688">
    <property type="component" value="Unassembled WGS sequence"/>
</dbReference>
<keyword evidence="5" id="KW-1185">Reference proteome</keyword>
<evidence type="ECO:0000313" key="4">
    <source>
        <dbReference type="EMBL" id="ELY61449.1"/>
    </source>
</evidence>
<name>L9XI82_9EURY</name>
<reference evidence="4 5" key="1">
    <citation type="journal article" date="2014" name="PLoS Genet.">
        <title>Phylogenetically driven sequencing of extremely halophilic archaea reveals strategies for static and dynamic osmo-response.</title>
        <authorList>
            <person name="Becker E.A."/>
            <person name="Seitzer P.M."/>
            <person name="Tritt A."/>
            <person name="Larsen D."/>
            <person name="Krusor M."/>
            <person name="Yao A.I."/>
            <person name="Wu D."/>
            <person name="Madern D."/>
            <person name="Eisen J.A."/>
            <person name="Darling A.E."/>
            <person name="Facciotti M.T."/>
        </authorList>
    </citation>
    <scope>NUCLEOTIDE SEQUENCE [LARGE SCALE GENOMIC DNA]</scope>
    <source>
        <strain evidence="4 5">DSM 10524</strain>
    </source>
</reference>
<dbReference type="InterPro" id="IPR014729">
    <property type="entry name" value="Rossmann-like_a/b/a_fold"/>
</dbReference>
<sequence>MAEWVGRGDVGEAGRHDGAGLTCLAATHRQTPQPVRVPERDATLLVSGTVYSRLGDGSRRRRPAGVSTPEFCAREYAADGLEALTELNGEFVAVVLEHADRRLRLVTDLLGSRPLYYHSSGDRLLFSTAVQSLVDHPGVPAAFDPSGLVEYLAHKRVRGTQTLYEGIAQLPPASITTVELGDEGSIAHDRYWYPTPQPTSLSADRFVDRFLERFAAAVDDRVRSERTHGLLLSGGSDSRLLAATVDPDRTYGFTTGSTTSGDESSIAARVARSIDVPFTRLELDPDRTPALLEAYGRHGNGIGWFNEARTLAVADEIRGDVDTLVSGLYADVFFKGWTLPDRRLSTPLGDITLPVGRAAENRRQFLETRSKATPAYVDTDAVPSARRVLERSLTDTTEGVRDHGVDYPSMAELGRVDFWYPLTNESSFDRYADVQVLPTVYPFLDRRLIELSLELPRSDAMRRNVVNRAVSRLAPDLAAISHNESGVSLSRPRALHWLGQLYRERVGDSSDGTNAAALREDWLPTFVREHEATIRALPGIEYEEVCRLCREHRRGANHTGSISGLVSVLAMPATGTIVDAGSGTDAVPDRNSSRSGNAPSTGTGTGFRT</sequence>
<feature type="compositionally biased region" description="Polar residues" evidence="1">
    <location>
        <begin position="593"/>
        <end position="609"/>
    </location>
</feature>
<dbReference type="Gene3D" id="3.60.20.10">
    <property type="entry name" value="Glutamine Phosphoribosylpyrophosphate, subunit 1, domain 1"/>
    <property type="match status" value="1"/>
</dbReference>
<evidence type="ECO:0000259" key="2">
    <source>
        <dbReference type="Pfam" id="PF00733"/>
    </source>
</evidence>
<accession>L9XI82</accession>
<dbReference type="InterPro" id="IPR017932">
    <property type="entry name" value="GATase_2_dom"/>
</dbReference>
<dbReference type="eggNOG" id="arCOG00121">
    <property type="taxonomic scope" value="Archaea"/>
</dbReference>